<protein>
    <recommendedName>
        <fullName evidence="7">Ferrochelatase</fullName>
        <ecNumber evidence="7">4.98.1.1</ecNumber>
    </recommendedName>
    <alternativeName>
        <fullName evidence="7">Heme synthase</fullName>
    </alternativeName>
    <alternativeName>
        <fullName evidence="7">Protoheme ferro-lyase</fullName>
    </alternativeName>
</protein>
<dbReference type="GO" id="GO:0006783">
    <property type="term" value="P:heme biosynthetic process"/>
    <property type="evidence" value="ECO:0007669"/>
    <property type="project" value="UniProtKB-UniRule"/>
</dbReference>
<dbReference type="SUPFAM" id="SSF53800">
    <property type="entry name" value="Chelatase"/>
    <property type="match status" value="1"/>
</dbReference>
<comment type="subcellular location">
    <subcellularLocation>
        <location evidence="7">Cytoplasm</location>
    </subcellularLocation>
</comment>
<evidence type="ECO:0000256" key="3">
    <source>
        <dbReference type="ARBA" id="ARBA00023133"/>
    </source>
</evidence>
<dbReference type="Pfam" id="PF00762">
    <property type="entry name" value="Ferrochelatase"/>
    <property type="match status" value="1"/>
</dbReference>
<comment type="catalytic activity">
    <reaction evidence="7">
        <text>heme b + 2 H(+) = protoporphyrin IX + Fe(2+)</text>
        <dbReference type="Rhea" id="RHEA:22584"/>
        <dbReference type="ChEBI" id="CHEBI:15378"/>
        <dbReference type="ChEBI" id="CHEBI:29033"/>
        <dbReference type="ChEBI" id="CHEBI:57306"/>
        <dbReference type="ChEBI" id="CHEBI:60344"/>
        <dbReference type="EC" id="4.98.1.1"/>
    </reaction>
</comment>
<organism evidence="9 10">
    <name type="scientific">Legionella santicrucis</name>
    <dbReference type="NCBI Taxonomy" id="45074"/>
    <lineage>
        <taxon>Bacteria</taxon>
        <taxon>Pseudomonadati</taxon>
        <taxon>Pseudomonadota</taxon>
        <taxon>Gammaproteobacteria</taxon>
        <taxon>Legionellales</taxon>
        <taxon>Legionellaceae</taxon>
        <taxon>Legionella</taxon>
    </lineage>
</organism>
<keyword evidence="10" id="KW-1185">Reference proteome</keyword>
<dbReference type="PANTHER" id="PTHR11108">
    <property type="entry name" value="FERROCHELATASE"/>
    <property type="match status" value="1"/>
</dbReference>
<dbReference type="HAMAP" id="MF_00323">
    <property type="entry name" value="Ferrochelatase"/>
    <property type="match status" value="1"/>
</dbReference>
<reference evidence="9 10" key="1">
    <citation type="submission" date="2015-11" db="EMBL/GenBank/DDBJ databases">
        <title>Genomic analysis of 38 Legionella species identifies large and diverse effector repertoires.</title>
        <authorList>
            <person name="Burstein D."/>
            <person name="Amaro F."/>
            <person name="Zusman T."/>
            <person name="Lifshitz Z."/>
            <person name="Cohen O."/>
            <person name="Gilbert J.A."/>
            <person name="Pupko T."/>
            <person name="Shuman H.A."/>
            <person name="Segal G."/>
        </authorList>
    </citation>
    <scope>NUCLEOTIDE SEQUENCE [LARGE SCALE GENOMIC DNA]</scope>
    <source>
        <strain evidence="9 10">SC-63-C7</strain>
    </source>
</reference>
<keyword evidence="4 7" id="KW-0456">Lyase</keyword>
<keyword evidence="7" id="KW-0963">Cytoplasm</keyword>
<comment type="caution">
    <text evidence="9">The sequence shown here is derived from an EMBL/GenBank/DDBJ whole genome shotgun (WGS) entry which is preliminary data.</text>
</comment>
<keyword evidence="7" id="KW-0479">Metal-binding</keyword>
<dbReference type="NCBIfam" id="TIGR00109">
    <property type="entry name" value="hemH"/>
    <property type="match status" value="1"/>
</dbReference>
<dbReference type="PATRIC" id="fig|45074.5.peg.4075"/>
<evidence type="ECO:0000256" key="6">
    <source>
        <dbReference type="ARBA" id="ARBA00024536"/>
    </source>
</evidence>
<evidence type="ECO:0000313" key="9">
    <source>
        <dbReference type="EMBL" id="KTD53384.1"/>
    </source>
</evidence>
<dbReference type="InterPro" id="IPR001015">
    <property type="entry name" value="Ferrochelatase"/>
</dbReference>
<dbReference type="CDD" id="cd00419">
    <property type="entry name" value="Ferrochelatase_C"/>
    <property type="match status" value="1"/>
</dbReference>
<comment type="pathway">
    <text evidence="7">Porphyrin-containing compound metabolism; protoheme biosynthesis; protoheme from protoporphyrin-IX: step 1/1.</text>
</comment>
<keyword evidence="2 7" id="KW-0408">Iron</keyword>
<gene>
    <name evidence="7 9" type="primary">hemH</name>
    <name evidence="9" type="ORF">Lsan_3794</name>
</gene>
<comment type="function">
    <text evidence="7">Catalyzes the ferrous insertion into protoporphyrin IX.</text>
</comment>
<evidence type="ECO:0000256" key="2">
    <source>
        <dbReference type="ARBA" id="ARBA00023004"/>
    </source>
</evidence>
<name>A0A0W0Y8W5_9GAMM</name>
<dbReference type="OrthoDB" id="9809741at2"/>
<dbReference type="InterPro" id="IPR033659">
    <property type="entry name" value="Ferrochelatase_N"/>
</dbReference>
<comment type="similarity">
    <text evidence="1 7 8">Belongs to the ferrochelatase family.</text>
</comment>
<dbReference type="EMBL" id="LNYU01000091">
    <property type="protein sequence ID" value="KTD53384.1"/>
    <property type="molecule type" value="Genomic_DNA"/>
</dbReference>
<dbReference type="RefSeq" id="WP_058515685.1">
    <property type="nucleotide sequence ID" value="NZ_CAAAIH010000001.1"/>
</dbReference>
<accession>A0A0W0Y8W5</accession>
<dbReference type="EC" id="4.98.1.1" evidence="7"/>
<keyword evidence="3 7" id="KW-0350">Heme biosynthesis</keyword>
<dbReference type="InterPro" id="IPR033644">
    <property type="entry name" value="Ferrochelatase_C"/>
</dbReference>
<dbReference type="Proteomes" id="UP000054703">
    <property type="component" value="Unassembled WGS sequence"/>
</dbReference>
<dbReference type="CDD" id="cd03411">
    <property type="entry name" value="Ferrochelatase_N"/>
    <property type="match status" value="1"/>
</dbReference>
<dbReference type="AlphaFoldDB" id="A0A0W0Y8W5"/>
<keyword evidence="5 7" id="KW-0627">Porphyrin biosynthesis</keyword>
<evidence type="ECO:0000256" key="1">
    <source>
        <dbReference type="ARBA" id="ARBA00007718"/>
    </source>
</evidence>
<feature type="binding site" evidence="7">
    <location>
        <position position="286"/>
    </location>
    <ligand>
        <name>Fe(2+)</name>
        <dbReference type="ChEBI" id="CHEBI:29033"/>
    </ligand>
</feature>
<feature type="binding site" evidence="7">
    <location>
        <position position="187"/>
    </location>
    <ligand>
        <name>Fe(2+)</name>
        <dbReference type="ChEBI" id="CHEBI:29033"/>
    </ligand>
</feature>
<evidence type="ECO:0000256" key="7">
    <source>
        <dbReference type="HAMAP-Rule" id="MF_00323"/>
    </source>
</evidence>
<dbReference type="GO" id="GO:0004325">
    <property type="term" value="F:ferrochelatase activity"/>
    <property type="evidence" value="ECO:0007669"/>
    <property type="project" value="UniProtKB-UniRule"/>
</dbReference>
<evidence type="ECO:0000313" key="10">
    <source>
        <dbReference type="Proteomes" id="UP000054703"/>
    </source>
</evidence>
<sequence>MKRGLLLINLGTPKNTDISSVRNYLCEFLTDKRVIDIPTLLRYVLVYGFILPFRSKRSALAYQSIWTEQGSPLLFHSQNLMVQVQNFVGPDSKVALGMRYGEPSIRGALNQLKDCESITILPLYPQYSSAASGSAITEVLQIITSWDLIPSITIIRDFFQHPAYIKAQAKIIKPYFDEQAHILFSYHGIPERQITKNSCKSICIKPCSTSKKQIQECYRAHCYHSSQLLAKELALSIENYSTAFQSRLGKTPWIKPYTDETLVKLSAKGIKKLIVVCPSFVADCLETLEEIGIRAKQQWLALGGEEFIVIPSMNTDPLWVNAIVEITHMQPNSSIGASCESTINS</sequence>
<evidence type="ECO:0000256" key="4">
    <source>
        <dbReference type="ARBA" id="ARBA00023239"/>
    </source>
</evidence>
<dbReference type="GO" id="GO:0005737">
    <property type="term" value="C:cytoplasm"/>
    <property type="evidence" value="ECO:0007669"/>
    <property type="project" value="UniProtKB-SubCell"/>
</dbReference>
<dbReference type="PANTHER" id="PTHR11108:SF1">
    <property type="entry name" value="FERROCHELATASE, MITOCHONDRIAL"/>
    <property type="match status" value="1"/>
</dbReference>
<proteinExistence type="inferred from homology"/>
<dbReference type="STRING" id="45074.Lsan_3794"/>
<evidence type="ECO:0000256" key="5">
    <source>
        <dbReference type="ARBA" id="ARBA00023244"/>
    </source>
</evidence>
<evidence type="ECO:0000256" key="8">
    <source>
        <dbReference type="RuleBase" id="RU004185"/>
    </source>
</evidence>
<dbReference type="UniPathway" id="UPA00252">
    <property type="reaction ID" value="UER00325"/>
</dbReference>
<dbReference type="GO" id="GO:0046872">
    <property type="term" value="F:metal ion binding"/>
    <property type="evidence" value="ECO:0007669"/>
    <property type="project" value="UniProtKB-KW"/>
</dbReference>
<comment type="catalytic activity">
    <reaction evidence="6">
        <text>Fe-coproporphyrin III + 2 H(+) = coproporphyrin III + Fe(2+)</text>
        <dbReference type="Rhea" id="RHEA:49572"/>
        <dbReference type="ChEBI" id="CHEBI:15378"/>
        <dbReference type="ChEBI" id="CHEBI:29033"/>
        <dbReference type="ChEBI" id="CHEBI:68438"/>
        <dbReference type="ChEBI" id="CHEBI:131725"/>
        <dbReference type="EC" id="4.99.1.9"/>
    </reaction>
    <physiologicalReaction direction="right-to-left" evidence="6">
        <dbReference type="Rhea" id="RHEA:49574"/>
    </physiologicalReaction>
</comment>
<dbReference type="Gene3D" id="3.40.50.1400">
    <property type="match status" value="2"/>
</dbReference>